<dbReference type="EMBL" id="POTX01000177">
    <property type="protein sequence ID" value="PZF91209.1"/>
    <property type="molecule type" value="Genomic_DNA"/>
</dbReference>
<comment type="caution">
    <text evidence="2">The sequence shown here is derived from an EMBL/GenBank/DDBJ whole genome shotgun (WGS) entry which is preliminary data.</text>
</comment>
<feature type="region of interest" description="Disordered" evidence="1">
    <location>
        <begin position="65"/>
        <end position="85"/>
    </location>
</feature>
<dbReference type="InterPro" id="IPR019933">
    <property type="entry name" value="DivIVA_domain"/>
</dbReference>
<proteinExistence type="predicted"/>
<dbReference type="Gene3D" id="6.10.250.660">
    <property type="match status" value="1"/>
</dbReference>
<evidence type="ECO:0000313" key="2">
    <source>
        <dbReference type="EMBL" id="PZF91209.1"/>
    </source>
</evidence>
<dbReference type="OrthoDB" id="3388463at2"/>
<keyword evidence="3" id="KW-1185">Reference proteome</keyword>
<accession>A0A2W2CS79</accession>
<evidence type="ECO:0000256" key="1">
    <source>
        <dbReference type="SAM" id="MobiDB-lite"/>
    </source>
</evidence>
<name>A0A2W2CS79_9ACTN</name>
<gene>
    <name evidence="2" type="ORF">C1I93_21895</name>
</gene>
<protein>
    <submittedName>
        <fullName evidence="2">DivIVA domain-containing protein</fullName>
    </submittedName>
</protein>
<dbReference type="Proteomes" id="UP000248627">
    <property type="component" value="Unassembled WGS sequence"/>
</dbReference>
<organism evidence="2 3">
    <name type="scientific">Micromonospora endophytica</name>
    <dbReference type="NCBI Taxonomy" id="515350"/>
    <lineage>
        <taxon>Bacteria</taxon>
        <taxon>Bacillati</taxon>
        <taxon>Actinomycetota</taxon>
        <taxon>Actinomycetes</taxon>
        <taxon>Micromonosporales</taxon>
        <taxon>Micromonosporaceae</taxon>
        <taxon>Micromonospora</taxon>
    </lineage>
</organism>
<dbReference type="NCBIfam" id="TIGR03544">
    <property type="entry name" value="DivI1A_domain"/>
    <property type="match status" value="1"/>
</dbReference>
<sequence length="85" mass="9687">MDPGQVRRFRFRGAAFGRRGLAAEQVYAFLRAVVDELRARDGVEAGLRAENAQLRVALREWQNQCAGRTNRPPNAGRWQPPRQPE</sequence>
<dbReference type="AlphaFoldDB" id="A0A2W2CS79"/>
<evidence type="ECO:0000313" key="3">
    <source>
        <dbReference type="Proteomes" id="UP000248627"/>
    </source>
</evidence>
<reference evidence="2 3" key="1">
    <citation type="submission" date="2018-01" db="EMBL/GenBank/DDBJ databases">
        <title>Draft genome sequence of Jishengella endophytica.</title>
        <authorList>
            <person name="Sahin N."/>
            <person name="Ay H."/>
            <person name="Saygin H."/>
        </authorList>
    </citation>
    <scope>NUCLEOTIDE SEQUENCE [LARGE SCALE GENOMIC DNA]</scope>
    <source>
        <strain evidence="2 3">DSM 45430</strain>
    </source>
</reference>